<accession>A0A9W6DGG5</accession>
<feature type="transmembrane region" description="Helical" evidence="6">
    <location>
        <begin position="276"/>
        <end position="299"/>
    </location>
</feature>
<feature type="transmembrane region" description="Helical" evidence="6">
    <location>
        <begin position="479"/>
        <end position="504"/>
    </location>
</feature>
<keyword evidence="6" id="KW-0813">Transport</keyword>
<keyword evidence="3 6" id="KW-0812">Transmembrane</keyword>
<dbReference type="PANTHER" id="PTHR46795:SF3">
    <property type="entry name" value="ABC TRANSPORTER PERMEASE"/>
    <property type="match status" value="1"/>
</dbReference>
<sequence>MTKNNIIIKNLKYNLKNHISLILSYIIIAFIIYQLGIVLCNADYDITGIKPMVAVLYCVLLLFSFVFINYVIVAYNKSRSKEFGIYLSLGLEKNDIYKFIFIENTVLMIVASFIGISISMIITEILNRILVDIEYFNKISLHFNVTNLFITIIVLLLLYVFTNVRSISKIRKSNITYIIKDEDIGNKSKGKFGSLIIGCILFSCIYIIGILDSIDVIDFSMIMLVKFFLYFISVYLIISNLSYFFNYKAKKNLKYYYNNILHLMDINYMFGQYKKVLYLTSITVFMGLLISSSMAGSFYSNIKISERMNPNELQIIQSTDEEFDYKNLGLDIKPKCEFEGLVYDGYFFVDNNTIDDSIRLDTHLNEEEIIIYGDSVKSIGDKKVISLENGDNMNLLVKDINSDVILINGSDIVYGVSEKIFSQLKNTLQEYSIVTFENDTDLESKEKILRGYISKNKLNVKVKSANAGSKNAIKDQISYSFLIFILTITFFVASGAILYFKIFIDIDRDKKKFMKLRLLGVEKKDIIRTIKKEISLIFSITYIFGGLSAYIWMIIHFASSKYLLISMLGLTILFIIFTISMRVFYRVTTRRLIKING</sequence>
<feature type="transmembrane region" description="Helical" evidence="6">
    <location>
        <begin position="54"/>
        <end position="75"/>
    </location>
</feature>
<dbReference type="GO" id="GO:0005886">
    <property type="term" value="C:plasma membrane"/>
    <property type="evidence" value="ECO:0007669"/>
    <property type="project" value="UniProtKB-SubCell"/>
</dbReference>
<dbReference type="PANTHER" id="PTHR46795">
    <property type="entry name" value="ABC TRANSPORTER PERMEASE-RELATED-RELATED"/>
    <property type="match status" value="1"/>
</dbReference>
<gene>
    <name evidence="8" type="primary">yxdM</name>
    <name evidence="8" type="ORF">SH1V18_21990</name>
</gene>
<dbReference type="AlphaFoldDB" id="A0A9W6DGG5"/>
<dbReference type="InterPro" id="IPR052536">
    <property type="entry name" value="ABC-4_Integral_Memb_Prot"/>
</dbReference>
<feature type="transmembrane region" description="Helical" evidence="6">
    <location>
        <begin position="192"/>
        <end position="211"/>
    </location>
</feature>
<comment type="subcellular location">
    <subcellularLocation>
        <location evidence="1 6">Cell membrane</location>
        <topology evidence="1 6">Multi-pass membrane protein</topology>
    </subcellularLocation>
</comment>
<comment type="similarity">
    <text evidence="6">Belongs to the ABC-4 integral membrane protein family.</text>
</comment>
<organism evidence="8 9">
    <name type="scientific">Vallitalea longa</name>
    <dbReference type="NCBI Taxonomy" id="2936439"/>
    <lineage>
        <taxon>Bacteria</taxon>
        <taxon>Bacillati</taxon>
        <taxon>Bacillota</taxon>
        <taxon>Clostridia</taxon>
        <taxon>Lachnospirales</taxon>
        <taxon>Vallitaleaceae</taxon>
        <taxon>Vallitalea</taxon>
    </lineage>
</organism>
<feature type="transmembrane region" description="Helical" evidence="6">
    <location>
        <begin position="96"/>
        <end position="122"/>
    </location>
</feature>
<dbReference type="RefSeq" id="WP_281815340.1">
    <property type="nucleotide sequence ID" value="NZ_BRLB01000005.1"/>
</dbReference>
<dbReference type="EMBL" id="BRLB01000005">
    <property type="protein sequence ID" value="GKX29719.1"/>
    <property type="molecule type" value="Genomic_DNA"/>
</dbReference>
<dbReference type="PIRSF" id="PIRSF018968">
    <property type="entry name" value="ABC_permease_BceB"/>
    <property type="match status" value="1"/>
</dbReference>
<feature type="transmembrane region" description="Helical" evidence="6">
    <location>
        <begin position="534"/>
        <end position="557"/>
    </location>
</feature>
<dbReference type="Proteomes" id="UP001144256">
    <property type="component" value="Unassembled WGS sequence"/>
</dbReference>
<feature type="transmembrane region" description="Helical" evidence="6">
    <location>
        <begin position="21"/>
        <end position="42"/>
    </location>
</feature>
<dbReference type="InterPro" id="IPR003838">
    <property type="entry name" value="ABC3_permease_C"/>
</dbReference>
<evidence type="ECO:0000256" key="4">
    <source>
        <dbReference type="ARBA" id="ARBA00022989"/>
    </source>
</evidence>
<name>A0A9W6DGG5_9FIRM</name>
<dbReference type="Pfam" id="PF02687">
    <property type="entry name" value="FtsX"/>
    <property type="match status" value="1"/>
</dbReference>
<evidence type="ECO:0000256" key="6">
    <source>
        <dbReference type="PIRNR" id="PIRNR018968"/>
    </source>
</evidence>
<protein>
    <submittedName>
        <fullName evidence="8">ABC transporter permease protein YxdM</fullName>
    </submittedName>
</protein>
<keyword evidence="5 6" id="KW-0472">Membrane</keyword>
<comment type="caution">
    <text evidence="8">The sequence shown here is derived from an EMBL/GenBank/DDBJ whole genome shotgun (WGS) entry which is preliminary data.</text>
</comment>
<evidence type="ECO:0000256" key="5">
    <source>
        <dbReference type="ARBA" id="ARBA00023136"/>
    </source>
</evidence>
<proteinExistence type="inferred from homology"/>
<evidence type="ECO:0000256" key="2">
    <source>
        <dbReference type="ARBA" id="ARBA00022475"/>
    </source>
</evidence>
<dbReference type="InterPro" id="IPR027022">
    <property type="entry name" value="ABC_permease_BceB-typ"/>
</dbReference>
<feature type="transmembrane region" description="Helical" evidence="6">
    <location>
        <begin position="223"/>
        <end position="245"/>
    </location>
</feature>
<reference evidence="8" key="1">
    <citation type="submission" date="2022-06" db="EMBL/GenBank/DDBJ databases">
        <title>Vallitalea longa sp. nov., an anaerobic bacterium isolated from marine sediment.</title>
        <authorList>
            <person name="Hirano S."/>
            <person name="Terahara T."/>
            <person name="Mori K."/>
            <person name="Hamada M."/>
            <person name="Matsumoto R."/>
            <person name="Kobayashi T."/>
        </authorList>
    </citation>
    <scope>NUCLEOTIDE SEQUENCE</scope>
    <source>
        <strain evidence="8">SH18-1</strain>
    </source>
</reference>
<evidence type="ECO:0000313" key="9">
    <source>
        <dbReference type="Proteomes" id="UP001144256"/>
    </source>
</evidence>
<feature type="transmembrane region" description="Helical" evidence="6">
    <location>
        <begin position="142"/>
        <end position="162"/>
    </location>
</feature>
<evidence type="ECO:0000259" key="7">
    <source>
        <dbReference type="Pfam" id="PF02687"/>
    </source>
</evidence>
<feature type="domain" description="ABC3 transporter permease C-terminal" evidence="7">
    <location>
        <begin position="55"/>
        <end position="175"/>
    </location>
</feature>
<keyword evidence="9" id="KW-1185">Reference proteome</keyword>
<feature type="transmembrane region" description="Helical" evidence="6">
    <location>
        <begin position="563"/>
        <end position="585"/>
    </location>
</feature>
<keyword evidence="4 6" id="KW-1133">Transmembrane helix</keyword>
<keyword evidence="2 6" id="KW-1003">Cell membrane</keyword>
<evidence type="ECO:0000256" key="1">
    <source>
        <dbReference type="ARBA" id="ARBA00004651"/>
    </source>
</evidence>
<evidence type="ECO:0000313" key="8">
    <source>
        <dbReference type="EMBL" id="GKX29719.1"/>
    </source>
</evidence>
<evidence type="ECO:0000256" key="3">
    <source>
        <dbReference type="ARBA" id="ARBA00022692"/>
    </source>
</evidence>
<dbReference type="GO" id="GO:0055085">
    <property type="term" value="P:transmembrane transport"/>
    <property type="evidence" value="ECO:0007669"/>
    <property type="project" value="UniProtKB-UniRule"/>
</dbReference>